<comment type="caution">
    <text evidence="3">The sequence shown here is derived from an EMBL/GenBank/DDBJ whole genome shotgun (WGS) entry which is preliminary data.</text>
</comment>
<feature type="region of interest" description="Disordered" evidence="1">
    <location>
        <begin position="1"/>
        <end position="40"/>
    </location>
</feature>
<dbReference type="EMBL" id="LVLJ01003617">
    <property type="protein sequence ID" value="OAE20407.1"/>
    <property type="molecule type" value="Genomic_DNA"/>
</dbReference>
<dbReference type="PANTHER" id="PTHR34543">
    <property type="entry name" value="PROTEIN ABA DEFICIENT 4, CHLOROPLASTIC"/>
    <property type="match status" value="1"/>
</dbReference>
<feature type="transmembrane region" description="Helical" evidence="2">
    <location>
        <begin position="198"/>
        <end position="221"/>
    </location>
</feature>
<keyword evidence="2" id="KW-0472">Membrane</keyword>
<reference evidence="3" key="1">
    <citation type="submission" date="2016-03" db="EMBL/GenBank/DDBJ databases">
        <title>Mechanisms controlling the formation of the plant cell surface in tip-growing cells are functionally conserved among land plants.</title>
        <authorList>
            <person name="Honkanen S."/>
            <person name="Jones V.A."/>
            <person name="Morieri G."/>
            <person name="Champion C."/>
            <person name="Hetherington A.J."/>
            <person name="Kelly S."/>
            <person name="Saint-Marcoux D."/>
            <person name="Proust H."/>
            <person name="Prescott H."/>
            <person name="Dolan L."/>
        </authorList>
    </citation>
    <scope>NUCLEOTIDE SEQUENCE [LARGE SCALE GENOMIC DNA]</scope>
    <source>
        <tissue evidence="3">Whole gametophyte</tissue>
    </source>
</reference>
<evidence type="ECO:0000313" key="3">
    <source>
        <dbReference type="EMBL" id="OAE20407.1"/>
    </source>
</evidence>
<feature type="compositionally biased region" description="Basic and acidic residues" evidence="1">
    <location>
        <begin position="8"/>
        <end position="17"/>
    </location>
</feature>
<keyword evidence="4" id="KW-1185">Reference proteome</keyword>
<feature type="transmembrane region" description="Helical" evidence="2">
    <location>
        <begin position="329"/>
        <end position="347"/>
    </location>
</feature>
<keyword evidence="2" id="KW-0812">Transmembrane</keyword>
<dbReference type="InterPro" id="IPR025461">
    <property type="entry name" value="ABA4-like"/>
</dbReference>
<dbReference type="Proteomes" id="UP000077202">
    <property type="component" value="Unassembled WGS sequence"/>
</dbReference>
<organism evidence="3 4">
    <name type="scientific">Marchantia polymorpha subsp. ruderalis</name>
    <dbReference type="NCBI Taxonomy" id="1480154"/>
    <lineage>
        <taxon>Eukaryota</taxon>
        <taxon>Viridiplantae</taxon>
        <taxon>Streptophyta</taxon>
        <taxon>Embryophyta</taxon>
        <taxon>Marchantiophyta</taxon>
        <taxon>Marchantiopsida</taxon>
        <taxon>Marchantiidae</taxon>
        <taxon>Marchantiales</taxon>
        <taxon>Marchantiaceae</taxon>
        <taxon>Marchantia</taxon>
    </lineage>
</organism>
<evidence type="ECO:0000313" key="4">
    <source>
        <dbReference type="Proteomes" id="UP000077202"/>
    </source>
</evidence>
<dbReference type="PANTHER" id="PTHR34543:SF1">
    <property type="entry name" value="PROTEIN ABA DEFICIENT 4, CHLOROPLASTIC"/>
    <property type="match status" value="1"/>
</dbReference>
<sequence>MWDTGTMDPRRRRELRSPHWPGRSRASDKQLGTVQRPGGSCSLQNCNSRRSCGCDISMAQSLCIASAPVATQSPPVVECISDHESGEDAGPYPGDDVFGVGPVYERLQFRAIRSVRGDTQASTSVLPSVVQCSTRSRNSAPRLWRNRIEKLPKTLFLDGNSGLPELRKLTTVSSPLKQASRGQVSASLPVPGPASVELAANLFTLATAIVVPFYTVMILAPKWEWTDRLMRSEIPYLILGAGYIYLLALSWTPETLGLMFSSKYWLPEVRNSPEHDCDAVRYELPGITRMFSSTITVASAWLHLLAADLFAGRQVFLDGAKHNVETRHSLVLCLMMCPIGIFSHLITKNLTLFMRRRNEGENVKKVKQIPPY</sequence>
<feature type="transmembrane region" description="Helical" evidence="2">
    <location>
        <begin position="233"/>
        <end position="252"/>
    </location>
</feature>
<evidence type="ECO:0000256" key="1">
    <source>
        <dbReference type="SAM" id="MobiDB-lite"/>
    </source>
</evidence>
<name>A0A176VIK6_MARPO</name>
<accession>A0A176VIK6</accession>
<evidence type="ECO:0000256" key="2">
    <source>
        <dbReference type="SAM" id="Phobius"/>
    </source>
</evidence>
<gene>
    <name evidence="3" type="ORF">AXG93_4905s1070</name>
</gene>
<protein>
    <submittedName>
        <fullName evidence="3">Uncharacterized protein</fullName>
    </submittedName>
</protein>
<dbReference type="AlphaFoldDB" id="A0A176VIK6"/>
<proteinExistence type="predicted"/>
<keyword evidence="2" id="KW-1133">Transmembrane helix</keyword>
<dbReference type="Pfam" id="PF14108">
    <property type="entry name" value="ABA4-like"/>
    <property type="match status" value="1"/>
</dbReference>